<evidence type="ECO:0000256" key="1">
    <source>
        <dbReference type="ARBA" id="ARBA00004651"/>
    </source>
</evidence>
<keyword evidence="3" id="KW-0997">Cell inner membrane</keyword>
<comment type="subcellular location">
    <subcellularLocation>
        <location evidence="1">Cell membrane</location>
        <topology evidence="1">Multi-pass membrane protein</topology>
    </subcellularLocation>
</comment>
<dbReference type="HOGENOM" id="CLU_117642_3_0_9"/>
<feature type="transmembrane region" description="Helical" evidence="8">
    <location>
        <begin position="6"/>
        <end position="23"/>
    </location>
</feature>
<sequence length="146" mass="15961">MEYITNFFYAYISTIGFAILFNAPKSTFIKSGFAGGLGWVIYIFTKNISASILGATFVASLIIAIIGEIFAIIDKNPITVYIIPGIIPLVPGFALYNTMRSIVARRFDLAANHGAEALLISISIAGALVIVLSINSYRRHHSRMKQ</sequence>
<comment type="similarity">
    <text evidence="7">Belongs to the ThrE exporter (TC 2.A.79) family.</text>
</comment>
<dbReference type="Proteomes" id="UP000000269">
    <property type="component" value="Chromosome"/>
</dbReference>
<feature type="domain" description="Threonine/Serine exporter ThrE" evidence="9">
    <location>
        <begin position="6"/>
        <end position="133"/>
    </location>
</feature>
<keyword evidence="11" id="KW-1185">Reference proteome</keyword>
<evidence type="ECO:0000259" key="9">
    <source>
        <dbReference type="Pfam" id="PF12821"/>
    </source>
</evidence>
<evidence type="ECO:0000256" key="8">
    <source>
        <dbReference type="SAM" id="Phobius"/>
    </source>
</evidence>
<evidence type="ECO:0000256" key="4">
    <source>
        <dbReference type="ARBA" id="ARBA00022692"/>
    </source>
</evidence>
<dbReference type="KEGG" id="aoe:Clos_1702"/>
<evidence type="ECO:0000256" key="2">
    <source>
        <dbReference type="ARBA" id="ARBA00022475"/>
    </source>
</evidence>
<accession>A8MGL9</accession>
<proteinExistence type="inferred from homology"/>
<keyword evidence="2" id="KW-1003">Cell membrane</keyword>
<dbReference type="PANTHER" id="PTHR34390">
    <property type="entry name" value="UPF0442 PROTEIN YJJB-RELATED"/>
    <property type="match status" value="1"/>
</dbReference>
<dbReference type="InterPro" id="IPR050539">
    <property type="entry name" value="ThrE_Dicarb/AminoAcid_Exp"/>
</dbReference>
<protein>
    <recommendedName>
        <fullName evidence="9">Threonine/Serine exporter ThrE domain-containing protein</fullName>
    </recommendedName>
</protein>
<organism evidence="10 11">
    <name type="scientific">Alkaliphilus oremlandii (strain OhILAs)</name>
    <name type="common">Clostridium oremlandii (strain OhILAs)</name>
    <dbReference type="NCBI Taxonomy" id="350688"/>
    <lineage>
        <taxon>Bacteria</taxon>
        <taxon>Bacillati</taxon>
        <taxon>Bacillota</taxon>
        <taxon>Clostridia</taxon>
        <taxon>Peptostreptococcales</taxon>
        <taxon>Natronincolaceae</taxon>
        <taxon>Alkaliphilus</taxon>
    </lineage>
</organism>
<dbReference type="EMBL" id="CP000853">
    <property type="protein sequence ID" value="ABW19242.1"/>
    <property type="molecule type" value="Genomic_DNA"/>
</dbReference>
<evidence type="ECO:0000256" key="3">
    <source>
        <dbReference type="ARBA" id="ARBA00022519"/>
    </source>
</evidence>
<feature type="transmembrane region" description="Helical" evidence="8">
    <location>
        <begin position="51"/>
        <end position="71"/>
    </location>
</feature>
<keyword evidence="5 8" id="KW-1133">Transmembrane helix</keyword>
<feature type="transmembrane region" description="Helical" evidence="8">
    <location>
        <begin position="78"/>
        <end position="97"/>
    </location>
</feature>
<evidence type="ECO:0000313" key="10">
    <source>
        <dbReference type="EMBL" id="ABW19242.1"/>
    </source>
</evidence>
<evidence type="ECO:0000313" key="11">
    <source>
        <dbReference type="Proteomes" id="UP000000269"/>
    </source>
</evidence>
<dbReference type="GO" id="GO:0015744">
    <property type="term" value="P:succinate transport"/>
    <property type="evidence" value="ECO:0007669"/>
    <property type="project" value="TreeGrafter"/>
</dbReference>
<dbReference type="InterPro" id="IPR024528">
    <property type="entry name" value="ThrE_2"/>
</dbReference>
<name>A8MGL9_ALKOO</name>
<evidence type="ECO:0000256" key="5">
    <source>
        <dbReference type="ARBA" id="ARBA00022989"/>
    </source>
</evidence>
<dbReference type="STRING" id="350688.Clos_1702"/>
<feature type="transmembrane region" description="Helical" evidence="8">
    <location>
        <begin position="117"/>
        <end position="137"/>
    </location>
</feature>
<dbReference type="AlphaFoldDB" id="A8MGL9"/>
<dbReference type="GO" id="GO:0005886">
    <property type="term" value="C:plasma membrane"/>
    <property type="evidence" value="ECO:0007669"/>
    <property type="project" value="UniProtKB-SubCell"/>
</dbReference>
<gene>
    <name evidence="10" type="ordered locus">Clos_1702</name>
</gene>
<dbReference type="PANTHER" id="PTHR34390:SF1">
    <property type="entry name" value="SUCCINATE TRANSPORTER SUBUNIT YJJB-RELATED"/>
    <property type="match status" value="1"/>
</dbReference>
<dbReference type="eggNOG" id="COG3610">
    <property type="taxonomic scope" value="Bacteria"/>
</dbReference>
<keyword evidence="4 8" id="KW-0812">Transmembrane</keyword>
<evidence type="ECO:0000256" key="7">
    <source>
        <dbReference type="ARBA" id="ARBA00034125"/>
    </source>
</evidence>
<reference evidence="11" key="1">
    <citation type="submission" date="2007-10" db="EMBL/GenBank/DDBJ databases">
        <title>Complete genome of Alkaliphilus oremlandii OhILAs.</title>
        <authorList>
            <person name="Copeland A."/>
            <person name="Lucas S."/>
            <person name="Lapidus A."/>
            <person name="Barry K."/>
            <person name="Detter J.C."/>
            <person name="Glavina del Rio T."/>
            <person name="Hammon N."/>
            <person name="Israni S."/>
            <person name="Dalin E."/>
            <person name="Tice H."/>
            <person name="Pitluck S."/>
            <person name="Chain P."/>
            <person name="Malfatti S."/>
            <person name="Shin M."/>
            <person name="Vergez L."/>
            <person name="Schmutz J."/>
            <person name="Larimer F."/>
            <person name="Land M."/>
            <person name="Hauser L."/>
            <person name="Kyrpides N."/>
            <person name="Mikhailova N."/>
            <person name="Stolz J.F."/>
            <person name="Dawson A."/>
            <person name="Fisher E."/>
            <person name="Crable B."/>
            <person name="Perera E."/>
            <person name="Lisak J."/>
            <person name="Ranganathan M."/>
            <person name="Basu P."/>
            <person name="Richardson P."/>
        </authorList>
    </citation>
    <scope>NUCLEOTIDE SEQUENCE [LARGE SCALE GENOMIC DNA]</scope>
    <source>
        <strain evidence="11">OhILAs</strain>
    </source>
</reference>
<dbReference type="Pfam" id="PF12821">
    <property type="entry name" value="ThrE_2"/>
    <property type="match status" value="1"/>
</dbReference>
<dbReference type="RefSeq" id="WP_012159554.1">
    <property type="nucleotide sequence ID" value="NC_009922.1"/>
</dbReference>
<evidence type="ECO:0000256" key="6">
    <source>
        <dbReference type="ARBA" id="ARBA00023136"/>
    </source>
</evidence>
<keyword evidence="6 8" id="KW-0472">Membrane</keyword>